<feature type="chain" id="PRO_5046415256" description="Outer membrane efflux protein" evidence="1">
    <location>
        <begin position="29"/>
        <end position="406"/>
    </location>
</feature>
<comment type="caution">
    <text evidence="2">The sequence shown here is derived from an EMBL/GenBank/DDBJ whole genome shotgun (WGS) entry which is preliminary data.</text>
</comment>
<evidence type="ECO:0000256" key="1">
    <source>
        <dbReference type="SAM" id="SignalP"/>
    </source>
</evidence>
<dbReference type="Gene3D" id="1.20.1600.10">
    <property type="entry name" value="Outer membrane efflux proteins (OEP)"/>
    <property type="match status" value="2"/>
</dbReference>
<gene>
    <name evidence="2" type="ORF">F130042H8_07060</name>
</gene>
<evidence type="ECO:0008006" key="4">
    <source>
        <dbReference type="Google" id="ProtNLM"/>
    </source>
</evidence>
<reference evidence="2 3" key="1">
    <citation type="submission" date="2024-04" db="EMBL/GenBank/DDBJ databases">
        <title>Defined microbial consortia suppress multidrug-resistant proinflammatory Enterobacteriaceae via ecological control.</title>
        <authorList>
            <person name="Furuichi M."/>
            <person name="Kawaguchi T."/>
            <person name="Pust M."/>
            <person name="Yasuma K."/>
            <person name="Plichta D."/>
            <person name="Hasegawa N."/>
            <person name="Ohya T."/>
            <person name="Bhattarai S."/>
            <person name="Sasajima S."/>
            <person name="Aoto Y."/>
            <person name="Tuganbaev T."/>
            <person name="Yaginuma M."/>
            <person name="Ueda M."/>
            <person name="Okahashi N."/>
            <person name="Amafuji K."/>
            <person name="Kiridooshi Y."/>
            <person name="Sugita K."/>
            <person name="Strazar M."/>
            <person name="Skelly A."/>
            <person name="Suda W."/>
            <person name="Hattori M."/>
            <person name="Nakamoto N."/>
            <person name="Caballero S."/>
            <person name="Norman J."/>
            <person name="Olle B."/>
            <person name="Tanoue T."/>
            <person name="Arita M."/>
            <person name="Bucci V."/>
            <person name="Atarashi K."/>
            <person name="Xavier R."/>
            <person name="Honda K."/>
        </authorList>
    </citation>
    <scope>NUCLEOTIDE SEQUENCE [LARGE SCALE GENOMIC DNA]</scope>
    <source>
        <strain evidence="3">f13</strain>
    </source>
</reference>
<sequence>MKTAFIRRSAAASLSLLLAAAGPFNVLADTNQPDQAYTQEEQRLQDGQLDYDEIEGRVKNYYAPIKSAYDMAKGMVNDQADIAVNERVMADDLISQADAAEDMAKEQTGMDQMVSQATAKALRKTARQMRNAASMMGQTLKKTSTTERQVDRQANALIMNVQSMMNQYEQLQSKRAMAAKGVELAQTAKSLQDTMQAQGMAVDGDVLSAAASLSSSQSQLSSLDAGIEQIRKLLCSFTGYDPALEVAFGTVPAADPSVIDSIDVNADKERAVNNNYSLISLRSSTGGGMTDFQSRTTKTTTQTENRLRNVEYSENTVRSDIQALYDQILEKQSAYESAKTAYENGKMAWSAAQIQKQNGSLSQIQYLQQELAWLTAESGYRCADLDLQQAIQNYNWAVAGVAVSVE</sequence>
<dbReference type="RefSeq" id="WP_176254175.1">
    <property type="nucleotide sequence ID" value="NZ_BAABXL010000001.1"/>
</dbReference>
<proteinExistence type="predicted"/>
<dbReference type="Proteomes" id="UP001600894">
    <property type="component" value="Unassembled WGS sequence"/>
</dbReference>
<name>A0ABQ0AUE2_9FIRM</name>
<keyword evidence="3" id="KW-1185">Reference proteome</keyword>
<accession>A0ABQ0AUE2</accession>
<evidence type="ECO:0000313" key="3">
    <source>
        <dbReference type="Proteomes" id="UP001600894"/>
    </source>
</evidence>
<evidence type="ECO:0000313" key="2">
    <source>
        <dbReference type="EMBL" id="GAA6267646.1"/>
    </source>
</evidence>
<organism evidence="2 3">
    <name type="scientific">Enterocloster alcoholdehydrogenati</name>
    <dbReference type="NCBI Taxonomy" id="2547410"/>
    <lineage>
        <taxon>Bacteria</taxon>
        <taxon>Bacillati</taxon>
        <taxon>Bacillota</taxon>
        <taxon>Clostridia</taxon>
        <taxon>Lachnospirales</taxon>
        <taxon>Lachnospiraceae</taxon>
        <taxon>Enterocloster</taxon>
    </lineage>
</organism>
<dbReference type="EMBL" id="BAABXL010000001">
    <property type="protein sequence ID" value="GAA6267646.1"/>
    <property type="molecule type" value="Genomic_DNA"/>
</dbReference>
<dbReference type="SUPFAM" id="SSF56954">
    <property type="entry name" value="Outer membrane efflux proteins (OEP)"/>
    <property type="match status" value="1"/>
</dbReference>
<feature type="signal peptide" evidence="1">
    <location>
        <begin position="1"/>
        <end position="28"/>
    </location>
</feature>
<protein>
    <recommendedName>
        <fullName evidence="4">Outer membrane efflux protein</fullName>
    </recommendedName>
</protein>
<keyword evidence="1" id="KW-0732">Signal</keyword>